<dbReference type="Proteomes" id="UP001165498">
    <property type="component" value="Unassembled WGS sequence"/>
</dbReference>
<evidence type="ECO:0000313" key="3">
    <source>
        <dbReference type="Proteomes" id="UP001165498"/>
    </source>
</evidence>
<name>A0ABT1QUB2_9GAMM</name>
<protein>
    <submittedName>
        <fullName evidence="2">Uncharacterized protein</fullName>
    </submittedName>
</protein>
<dbReference type="EMBL" id="JANFQO010000012">
    <property type="protein sequence ID" value="MCQ4165864.1"/>
    <property type="molecule type" value="Genomic_DNA"/>
</dbReference>
<feature type="region of interest" description="Disordered" evidence="1">
    <location>
        <begin position="159"/>
        <end position="205"/>
    </location>
</feature>
<feature type="region of interest" description="Disordered" evidence="1">
    <location>
        <begin position="1"/>
        <end position="38"/>
    </location>
</feature>
<evidence type="ECO:0000256" key="1">
    <source>
        <dbReference type="SAM" id="MobiDB-lite"/>
    </source>
</evidence>
<accession>A0ABT1QUB2</accession>
<organism evidence="2 3">
    <name type="scientific">Tahibacter harae</name>
    <dbReference type="NCBI Taxonomy" id="2963937"/>
    <lineage>
        <taxon>Bacteria</taxon>
        <taxon>Pseudomonadati</taxon>
        <taxon>Pseudomonadota</taxon>
        <taxon>Gammaproteobacteria</taxon>
        <taxon>Lysobacterales</taxon>
        <taxon>Rhodanobacteraceae</taxon>
        <taxon>Tahibacter</taxon>
    </lineage>
</organism>
<comment type="caution">
    <text evidence="2">The sequence shown here is derived from an EMBL/GenBank/DDBJ whole genome shotgun (WGS) entry which is preliminary data.</text>
</comment>
<reference evidence="2" key="1">
    <citation type="submission" date="2022-07" db="EMBL/GenBank/DDBJ databases">
        <title>Tahibacter sp., a new gammaproteobacterium isolated from the silt sample collected at pig farm.</title>
        <authorList>
            <person name="Chen H."/>
        </authorList>
    </citation>
    <scope>NUCLEOTIDE SEQUENCE</scope>
    <source>
        <strain evidence="2">P2K</strain>
    </source>
</reference>
<proteinExistence type="predicted"/>
<feature type="compositionally biased region" description="Low complexity" evidence="1">
    <location>
        <begin position="164"/>
        <end position="176"/>
    </location>
</feature>
<keyword evidence="3" id="KW-1185">Reference proteome</keyword>
<dbReference type="RefSeq" id="WP_255915054.1">
    <property type="nucleotide sequence ID" value="NZ_JANFQO010000012.1"/>
</dbReference>
<gene>
    <name evidence="2" type="ORF">NM961_14170</name>
</gene>
<sequence>MGAIPACSPASTQTRRRRTGADVRACGNPGRRPESTPREEFFPRVIPARRRLRMCRAWARAVPVSRIPAEVIHASVPSEYRHGAQAPGPGSSARFAGSVGQCSGVNLDLMAIQDAIAARPAHGGGRPGPAGNGATAIAPDAIATDPARIRGSDCNFQHIFNEQPSPSAAGRSPAAPYDQENRMQPFPAHNPPPADPRSELHPVTDAAAARWQRWAAALLAALSEA</sequence>
<evidence type="ECO:0000313" key="2">
    <source>
        <dbReference type="EMBL" id="MCQ4165864.1"/>
    </source>
</evidence>